<comment type="caution">
    <text evidence="1">The sequence shown here is derived from an EMBL/GenBank/DDBJ whole genome shotgun (WGS) entry which is preliminary data.</text>
</comment>
<evidence type="ECO:0000313" key="1">
    <source>
        <dbReference type="EMBL" id="KAL0194367.1"/>
    </source>
</evidence>
<gene>
    <name evidence="1" type="ORF">M9458_012663</name>
</gene>
<dbReference type="AlphaFoldDB" id="A0ABD0R8Y2"/>
<name>A0ABD0R8Y2_CIRMR</name>
<proteinExistence type="predicted"/>
<dbReference type="Proteomes" id="UP001529510">
    <property type="component" value="Unassembled WGS sequence"/>
</dbReference>
<sequence>SVVEAEMAAVLQQAAKVIMLDISCLGVQQAPAHIRRGSSLHLLHIPCKNSSGPAASR</sequence>
<evidence type="ECO:0000313" key="2">
    <source>
        <dbReference type="Proteomes" id="UP001529510"/>
    </source>
</evidence>
<reference evidence="1 2" key="1">
    <citation type="submission" date="2024-05" db="EMBL/GenBank/DDBJ databases">
        <title>Genome sequencing and assembly of Indian major carp, Cirrhinus mrigala (Hamilton, 1822).</title>
        <authorList>
            <person name="Mohindra V."/>
            <person name="Chowdhury L.M."/>
            <person name="Lal K."/>
            <person name="Jena J.K."/>
        </authorList>
    </citation>
    <scope>NUCLEOTIDE SEQUENCE [LARGE SCALE GENOMIC DNA]</scope>
    <source>
        <strain evidence="1">CM1030</strain>
        <tissue evidence="1">Blood</tissue>
    </source>
</reference>
<accession>A0ABD0R8Y2</accession>
<feature type="non-terminal residue" evidence="1">
    <location>
        <position position="57"/>
    </location>
</feature>
<keyword evidence="2" id="KW-1185">Reference proteome</keyword>
<organism evidence="1 2">
    <name type="scientific">Cirrhinus mrigala</name>
    <name type="common">Mrigala</name>
    <dbReference type="NCBI Taxonomy" id="683832"/>
    <lineage>
        <taxon>Eukaryota</taxon>
        <taxon>Metazoa</taxon>
        <taxon>Chordata</taxon>
        <taxon>Craniata</taxon>
        <taxon>Vertebrata</taxon>
        <taxon>Euteleostomi</taxon>
        <taxon>Actinopterygii</taxon>
        <taxon>Neopterygii</taxon>
        <taxon>Teleostei</taxon>
        <taxon>Ostariophysi</taxon>
        <taxon>Cypriniformes</taxon>
        <taxon>Cyprinidae</taxon>
        <taxon>Labeoninae</taxon>
        <taxon>Labeonini</taxon>
        <taxon>Cirrhinus</taxon>
    </lineage>
</organism>
<protein>
    <submittedName>
        <fullName evidence="1">Uncharacterized protein</fullName>
    </submittedName>
</protein>
<dbReference type="EMBL" id="JAMKFB020000005">
    <property type="protein sequence ID" value="KAL0194367.1"/>
    <property type="molecule type" value="Genomic_DNA"/>
</dbReference>
<feature type="non-terminal residue" evidence="1">
    <location>
        <position position="1"/>
    </location>
</feature>